<accession>A0AAW1TLQ6</accession>
<dbReference type="EMBL" id="JARQZJ010000010">
    <property type="protein sequence ID" value="KAK9872336.1"/>
    <property type="molecule type" value="Genomic_DNA"/>
</dbReference>
<name>A0AAW1TLQ6_9CUCU</name>
<dbReference type="Proteomes" id="UP001431783">
    <property type="component" value="Unassembled WGS sequence"/>
</dbReference>
<comment type="caution">
    <text evidence="2">The sequence shown here is derived from an EMBL/GenBank/DDBJ whole genome shotgun (WGS) entry which is preliminary data.</text>
</comment>
<feature type="compositionally biased region" description="Polar residues" evidence="1">
    <location>
        <begin position="232"/>
        <end position="243"/>
    </location>
</feature>
<sequence>MMKASKYTQASSPVDNEYRDYQNIEVTRISNEERNKNVDNFNRGDIAIGGTHCKNANAVSEHIFKTNYGPFGQAELDRLEGNANTRPSQDIEMVCNCAIKEALLPAKMRFRDSNSEQNLVLNRSFTSIPKLESTNLSQYSLDRRAAKFPGGRRHLYGNEREQSQKFPQRFSDRNVMTLKRIQSPEIINIHRGQHNSMFYDGYDSEHCSIKSCAREKDQGCDEYGFQRHRSFRTPSRSNVNHSSGVGAHSRRPPGDGMVQEMDDLEHMLGLSEQLSDCHCPYDRMLYTPGFTTCLEMRVSIRRVSRSRGDLKVIFRP</sequence>
<evidence type="ECO:0000256" key="1">
    <source>
        <dbReference type="SAM" id="MobiDB-lite"/>
    </source>
</evidence>
<reference evidence="2 3" key="1">
    <citation type="submission" date="2023-03" db="EMBL/GenBank/DDBJ databases">
        <title>Genome insight into feeding habits of ladybird beetles.</title>
        <authorList>
            <person name="Li H.-S."/>
            <person name="Huang Y.-H."/>
            <person name="Pang H."/>
        </authorList>
    </citation>
    <scope>NUCLEOTIDE SEQUENCE [LARGE SCALE GENOMIC DNA]</scope>
    <source>
        <strain evidence="2">SYSU_2023b</strain>
        <tissue evidence="2">Whole body</tissue>
    </source>
</reference>
<gene>
    <name evidence="2" type="ORF">WA026_017150</name>
</gene>
<dbReference type="AlphaFoldDB" id="A0AAW1TLQ6"/>
<organism evidence="2 3">
    <name type="scientific">Henosepilachna vigintioctopunctata</name>
    <dbReference type="NCBI Taxonomy" id="420089"/>
    <lineage>
        <taxon>Eukaryota</taxon>
        <taxon>Metazoa</taxon>
        <taxon>Ecdysozoa</taxon>
        <taxon>Arthropoda</taxon>
        <taxon>Hexapoda</taxon>
        <taxon>Insecta</taxon>
        <taxon>Pterygota</taxon>
        <taxon>Neoptera</taxon>
        <taxon>Endopterygota</taxon>
        <taxon>Coleoptera</taxon>
        <taxon>Polyphaga</taxon>
        <taxon>Cucujiformia</taxon>
        <taxon>Coccinelloidea</taxon>
        <taxon>Coccinellidae</taxon>
        <taxon>Epilachninae</taxon>
        <taxon>Epilachnini</taxon>
        <taxon>Henosepilachna</taxon>
    </lineage>
</organism>
<proteinExistence type="predicted"/>
<evidence type="ECO:0000313" key="3">
    <source>
        <dbReference type="Proteomes" id="UP001431783"/>
    </source>
</evidence>
<feature type="region of interest" description="Disordered" evidence="1">
    <location>
        <begin position="232"/>
        <end position="257"/>
    </location>
</feature>
<keyword evidence="3" id="KW-1185">Reference proteome</keyword>
<evidence type="ECO:0000313" key="2">
    <source>
        <dbReference type="EMBL" id="KAK9872336.1"/>
    </source>
</evidence>
<protein>
    <submittedName>
        <fullName evidence="2">Uncharacterized protein</fullName>
    </submittedName>
</protein>